<evidence type="ECO:0000313" key="3">
    <source>
        <dbReference type="Proteomes" id="UP001146120"/>
    </source>
</evidence>
<feature type="compositionally biased region" description="Low complexity" evidence="1">
    <location>
        <begin position="14"/>
        <end position="30"/>
    </location>
</feature>
<name>A0AAV2Z5I8_9STRA</name>
<reference evidence="2" key="1">
    <citation type="submission" date="2022-11" db="EMBL/GenBank/DDBJ databases">
        <authorList>
            <person name="Morgan W.R."/>
            <person name="Tartar A."/>
        </authorList>
    </citation>
    <scope>NUCLEOTIDE SEQUENCE</scope>
    <source>
        <strain evidence="2">ARSEF 373</strain>
    </source>
</reference>
<reference evidence="2" key="2">
    <citation type="journal article" date="2023" name="Microbiol Resour">
        <title>Decontamination and Annotation of the Draft Genome Sequence of the Oomycete Lagenidium giganteum ARSEF 373.</title>
        <authorList>
            <person name="Morgan W.R."/>
            <person name="Tartar A."/>
        </authorList>
    </citation>
    <scope>NUCLEOTIDE SEQUENCE</scope>
    <source>
        <strain evidence="2">ARSEF 373</strain>
    </source>
</reference>
<evidence type="ECO:0000256" key="1">
    <source>
        <dbReference type="SAM" id="MobiDB-lite"/>
    </source>
</evidence>
<feature type="region of interest" description="Disordered" evidence="1">
    <location>
        <begin position="1"/>
        <end position="30"/>
    </location>
</feature>
<organism evidence="2 3">
    <name type="scientific">Lagenidium giganteum</name>
    <dbReference type="NCBI Taxonomy" id="4803"/>
    <lineage>
        <taxon>Eukaryota</taxon>
        <taxon>Sar</taxon>
        <taxon>Stramenopiles</taxon>
        <taxon>Oomycota</taxon>
        <taxon>Peronosporomycetes</taxon>
        <taxon>Pythiales</taxon>
        <taxon>Pythiaceae</taxon>
    </lineage>
</organism>
<comment type="caution">
    <text evidence="2">The sequence shown here is derived from an EMBL/GenBank/DDBJ whole genome shotgun (WGS) entry which is preliminary data.</text>
</comment>
<dbReference type="AlphaFoldDB" id="A0AAV2Z5I8"/>
<sequence length="30" mass="3005">MCSGVRSIARGTCASSTQRSTSSASPEVTS</sequence>
<accession>A0AAV2Z5I8</accession>
<keyword evidence="3" id="KW-1185">Reference proteome</keyword>
<gene>
    <name evidence="2" type="ORF">N0F65_002675</name>
</gene>
<proteinExistence type="predicted"/>
<dbReference type="Proteomes" id="UP001146120">
    <property type="component" value="Unassembled WGS sequence"/>
</dbReference>
<dbReference type="EMBL" id="DAKRPA010000054">
    <property type="protein sequence ID" value="DBA01065.1"/>
    <property type="molecule type" value="Genomic_DNA"/>
</dbReference>
<protein>
    <submittedName>
        <fullName evidence="2">Uncharacterized protein</fullName>
    </submittedName>
</protein>
<evidence type="ECO:0000313" key="2">
    <source>
        <dbReference type="EMBL" id="DBA01065.1"/>
    </source>
</evidence>